<evidence type="ECO:0000313" key="2">
    <source>
        <dbReference type="EMBL" id="OAQ22125.1"/>
    </source>
</evidence>
<dbReference type="Proteomes" id="UP000078512">
    <property type="component" value="Unassembled WGS sequence"/>
</dbReference>
<dbReference type="EMBL" id="KV442234">
    <property type="protein sequence ID" value="OAQ22125.1"/>
    <property type="molecule type" value="Genomic_DNA"/>
</dbReference>
<feature type="compositionally biased region" description="Low complexity" evidence="1">
    <location>
        <begin position="1"/>
        <end position="31"/>
    </location>
</feature>
<evidence type="ECO:0000256" key="1">
    <source>
        <dbReference type="SAM" id="MobiDB-lite"/>
    </source>
</evidence>
<organism evidence="2 3">
    <name type="scientific">Linnemannia elongata AG-77</name>
    <dbReference type="NCBI Taxonomy" id="1314771"/>
    <lineage>
        <taxon>Eukaryota</taxon>
        <taxon>Fungi</taxon>
        <taxon>Fungi incertae sedis</taxon>
        <taxon>Mucoromycota</taxon>
        <taxon>Mortierellomycotina</taxon>
        <taxon>Mortierellomycetes</taxon>
        <taxon>Mortierellales</taxon>
        <taxon>Mortierellaceae</taxon>
        <taxon>Linnemannia</taxon>
    </lineage>
</organism>
<protein>
    <submittedName>
        <fullName evidence="2">Uncharacterized protein</fullName>
    </submittedName>
</protein>
<accession>A0A197JAJ3</accession>
<feature type="region of interest" description="Disordered" evidence="1">
    <location>
        <begin position="1"/>
        <end position="75"/>
    </location>
</feature>
<feature type="compositionally biased region" description="Low complexity" evidence="1">
    <location>
        <begin position="49"/>
        <end position="58"/>
    </location>
</feature>
<evidence type="ECO:0000313" key="3">
    <source>
        <dbReference type="Proteomes" id="UP000078512"/>
    </source>
</evidence>
<dbReference type="AlphaFoldDB" id="A0A197JAJ3"/>
<name>A0A197JAJ3_9FUNG</name>
<gene>
    <name evidence="2" type="ORF">K457DRAFT_26389</name>
</gene>
<proteinExistence type="predicted"/>
<keyword evidence="3" id="KW-1185">Reference proteome</keyword>
<sequence length="75" mass="7756">MGTTQSSSRTAGRDSSSGPHHTSHTSNPSASMAALNICHPTPRKKSAATTNTTTITDVDTTRPPASTCCPTTLKK</sequence>
<reference evidence="2 3" key="1">
    <citation type="submission" date="2016-05" db="EMBL/GenBank/DDBJ databases">
        <title>Genome sequencing reveals origins of a unique bacterial endosymbiosis in the earliest lineages of terrestrial Fungi.</title>
        <authorList>
            <consortium name="DOE Joint Genome Institute"/>
            <person name="Uehling J."/>
            <person name="Gryganskyi A."/>
            <person name="Hameed K."/>
            <person name="Tschaplinski T."/>
            <person name="Misztal P."/>
            <person name="Wu S."/>
            <person name="Desiro A."/>
            <person name="Vande Pol N."/>
            <person name="Du Z.-Y."/>
            <person name="Zienkiewicz A."/>
            <person name="Zienkiewicz K."/>
            <person name="Morin E."/>
            <person name="Tisserant E."/>
            <person name="Splivallo R."/>
            <person name="Hainaut M."/>
            <person name="Henrissat B."/>
            <person name="Ohm R."/>
            <person name="Kuo A."/>
            <person name="Yan J."/>
            <person name="Lipzen A."/>
            <person name="Nolan M."/>
            <person name="Labutti K."/>
            <person name="Barry K."/>
            <person name="Goldstein A."/>
            <person name="Labbe J."/>
            <person name="Schadt C."/>
            <person name="Tuskan G."/>
            <person name="Grigoriev I."/>
            <person name="Martin F."/>
            <person name="Vilgalys R."/>
            <person name="Bonito G."/>
        </authorList>
    </citation>
    <scope>NUCLEOTIDE SEQUENCE [LARGE SCALE GENOMIC DNA]</scope>
    <source>
        <strain evidence="2 3">AG-77</strain>
    </source>
</reference>